<dbReference type="PANTHER" id="PTHR43527">
    <property type="entry name" value="4-DIPHOSPHOCYTIDYL-2-C-METHYL-D-ERYTHRITOL KINASE, CHLOROPLASTIC"/>
    <property type="match status" value="1"/>
</dbReference>
<keyword evidence="8 10" id="KW-0414">Isoprene biosynthesis</keyword>
<evidence type="ECO:0000256" key="8">
    <source>
        <dbReference type="ARBA" id="ARBA00023229"/>
    </source>
</evidence>
<evidence type="ECO:0000313" key="13">
    <source>
        <dbReference type="EMBL" id="KRS19632.1"/>
    </source>
</evidence>
<evidence type="ECO:0000259" key="12">
    <source>
        <dbReference type="Pfam" id="PF08544"/>
    </source>
</evidence>
<evidence type="ECO:0000313" key="15">
    <source>
        <dbReference type="Proteomes" id="UP000051401"/>
    </source>
</evidence>
<organism evidence="13 15">
    <name type="scientific">Roseovarius indicus</name>
    <dbReference type="NCBI Taxonomy" id="540747"/>
    <lineage>
        <taxon>Bacteria</taxon>
        <taxon>Pseudomonadati</taxon>
        <taxon>Pseudomonadota</taxon>
        <taxon>Alphaproteobacteria</taxon>
        <taxon>Rhodobacterales</taxon>
        <taxon>Roseobacteraceae</taxon>
        <taxon>Roseovarius</taxon>
    </lineage>
</organism>
<name>A0A0T5PEN4_9RHOB</name>
<dbReference type="STRING" id="540747.SAMN04488031_102628"/>
<dbReference type="SUPFAM" id="SSF55060">
    <property type="entry name" value="GHMP Kinase, C-terminal domain"/>
    <property type="match status" value="1"/>
</dbReference>
<gene>
    <name evidence="10 14" type="primary">ispE</name>
    <name evidence="14" type="ORF">RIdsm_04874</name>
    <name evidence="13" type="ORF">XM52_01975</name>
</gene>
<dbReference type="Pfam" id="PF00288">
    <property type="entry name" value="GHMP_kinases_N"/>
    <property type="match status" value="1"/>
</dbReference>
<feature type="active site" evidence="10">
    <location>
        <position position="127"/>
    </location>
</feature>
<evidence type="ECO:0000256" key="7">
    <source>
        <dbReference type="ARBA" id="ARBA00022840"/>
    </source>
</evidence>
<dbReference type="InterPro" id="IPR020568">
    <property type="entry name" value="Ribosomal_Su5_D2-typ_SF"/>
</dbReference>
<dbReference type="InterPro" id="IPR004424">
    <property type="entry name" value="IspE"/>
</dbReference>
<dbReference type="GO" id="GO:0016114">
    <property type="term" value="P:terpenoid biosynthetic process"/>
    <property type="evidence" value="ECO:0007669"/>
    <property type="project" value="UniProtKB-UniRule"/>
</dbReference>
<comment type="pathway">
    <text evidence="10">Isoprenoid biosynthesis; isopentenyl diphosphate biosynthesis via DXP pathway; isopentenyl diphosphate from 1-deoxy-D-xylulose 5-phosphate: step 3/6.</text>
</comment>
<dbReference type="GO" id="GO:0005524">
    <property type="term" value="F:ATP binding"/>
    <property type="evidence" value="ECO:0007669"/>
    <property type="project" value="UniProtKB-UniRule"/>
</dbReference>
<dbReference type="AlphaFoldDB" id="A0A0T5PEN4"/>
<dbReference type="GO" id="GO:0019288">
    <property type="term" value="P:isopentenyl diphosphate biosynthetic process, methylerythritol 4-phosphate pathway"/>
    <property type="evidence" value="ECO:0007669"/>
    <property type="project" value="UniProtKB-UniRule"/>
</dbReference>
<reference evidence="13 15" key="1">
    <citation type="submission" date="2015-04" db="EMBL/GenBank/DDBJ databases">
        <title>The draft genome sequence of Roseovarius indicus B108T.</title>
        <authorList>
            <person name="Li G."/>
            <person name="Lai Q."/>
            <person name="Shao Z."/>
            <person name="Yan P."/>
        </authorList>
    </citation>
    <scope>NUCLEOTIDE SEQUENCE [LARGE SCALE GENOMIC DNA]</scope>
    <source>
        <strain evidence="13 15">B108</strain>
    </source>
</reference>
<dbReference type="PATRIC" id="fig|540747.5.peg.398"/>
<dbReference type="NCBIfam" id="NF011202">
    <property type="entry name" value="PRK14608.1"/>
    <property type="match status" value="1"/>
</dbReference>
<evidence type="ECO:0000313" key="16">
    <source>
        <dbReference type="Proteomes" id="UP000325785"/>
    </source>
</evidence>
<dbReference type="InterPro" id="IPR006204">
    <property type="entry name" value="GHMP_kinase_N_dom"/>
</dbReference>
<dbReference type="InterPro" id="IPR036554">
    <property type="entry name" value="GHMP_kinase_C_sf"/>
</dbReference>
<comment type="function">
    <text evidence="10">Catalyzes the phosphorylation of the position 2 hydroxy group of 4-diphosphocytidyl-2C-methyl-D-erythritol.</text>
</comment>
<keyword evidence="5 10" id="KW-0547">Nucleotide-binding</keyword>
<evidence type="ECO:0000256" key="5">
    <source>
        <dbReference type="ARBA" id="ARBA00022741"/>
    </source>
</evidence>
<accession>A0A0T5PEN4</accession>
<dbReference type="InterPro" id="IPR014721">
    <property type="entry name" value="Ribsml_uS5_D2-typ_fold_subgr"/>
</dbReference>
<protein>
    <recommendedName>
        <fullName evidence="3 10">4-diphosphocytidyl-2-C-methyl-D-erythritol kinase</fullName>
        <shortName evidence="10">CMK</shortName>
        <ecNumber evidence="2 10">2.7.1.148</ecNumber>
    </recommendedName>
    <alternativeName>
        <fullName evidence="9 10">4-(cytidine-5'-diphospho)-2-C-methyl-D-erythritol kinase</fullName>
    </alternativeName>
</protein>
<evidence type="ECO:0000256" key="6">
    <source>
        <dbReference type="ARBA" id="ARBA00022777"/>
    </source>
</evidence>
<feature type="active site" evidence="10">
    <location>
        <position position="11"/>
    </location>
</feature>
<dbReference type="OrthoDB" id="9809438at2"/>
<evidence type="ECO:0000259" key="11">
    <source>
        <dbReference type="Pfam" id="PF00288"/>
    </source>
</evidence>
<reference evidence="14 16" key="2">
    <citation type="submission" date="2018-08" db="EMBL/GenBank/DDBJ databases">
        <title>Genetic Globetrotter - A new plasmid hitch-hiking vast phylogenetic and geographic distances.</title>
        <authorList>
            <person name="Vollmers J."/>
            <person name="Petersen J."/>
        </authorList>
    </citation>
    <scope>NUCLEOTIDE SEQUENCE [LARGE SCALE GENOMIC DNA]</scope>
    <source>
        <strain evidence="14 16">DSM 26383</strain>
    </source>
</reference>
<dbReference type="EMBL" id="LAXI01000001">
    <property type="protein sequence ID" value="KRS19632.1"/>
    <property type="molecule type" value="Genomic_DNA"/>
</dbReference>
<dbReference type="HAMAP" id="MF_00061">
    <property type="entry name" value="IspE"/>
    <property type="match status" value="1"/>
</dbReference>
<evidence type="ECO:0000256" key="1">
    <source>
        <dbReference type="ARBA" id="ARBA00009684"/>
    </source>
</evidence>
<keyword evidence="7 10" id="KW-0067">ATP-binding</keyword>
<dbReference type="NCBIfam" id="TIGR00154">
    <property type="entry name" value="ispE"/>
    <property type="match status" value="1"/>
</dbReference>
<dbReference type="Gene3D" id="3.30.230.10">
    <property type="match status" value="1"/>
</dbReference>
<dbReference type="Proteomes" id="UP000051401">
    <property type="component" value="Unassembled WGS sequence"/>
</dbReference>
<sequence>MTTVEAFVPAKVNLTLHVTGQRDDGYHTLDSLAMFADIGDRMTITMPGDYKLTVEGPMAEGVPGDESNLVLRAARMMRINADIRLEKHLPNAAGLGGGSGDAAATLRVLSGFSGKPVPGDGIELGADVPLCLQSEAARVTGIGDTVTPVPNLPPLHAVLVNPRLPVLTAEVFKRLKHKVNRPMPDEIPAFDTSAELIAWLRGMRNDLQEPAIEAEPVIRQVFETLEKTPGCQLARMSGSGGTCFGIYKDAETAGSAAGRLQESFPSWWVQATRLNGPYRSA</sequence>
<evidence type="ECO:0000256" key="10">
    <source>
        <dbReference type="HAMAP-Rule" id="MF_00061"/>
    </source>
</evidence>
<evidence type="ECO:0000256" key="3">
    <source>
        <dbReference type="ARBA" id="ARBA00017473"/>
    </source>
</evidence>
<dbReference type="Proteomes" id="UP000325785">
    <property type="component" value="Chromosome"/>
</dbReference>
<dbReference type="KEGG" id="rid:RIdsm_04874"/>
<dbReference type="SUPFAM" id="SSF54211">
    <property type="entry name" value="Ribosomal protein S5 domain 2-like"/>
    <property type="match status" value="1"/>
</dbReference>
<feature type="binding site" evidence="10">
    <location>
        <begin position="90"/>
        <end position="100"/>
    </location>
    <ligand>
        <name>ATP</name>
        <dbReference type="ChEBI" id="CHEBI:30616"/>
    </ligand>
</feature>
<proteinExistence type="inferred from homology"/>
<keyword evidence="4 10" id="KW-0808">Transferase</keyword>
<dbReference type="GO" id="GO:0050515">
    <property type="term" value="F:4-(cytidine 5'-diphospho)-2-C-methyl-D-erythritol kinase activity"/>
    <property type="evidence" value="ECO:0007669"/>
    <property type="project" value="UniProtKB-UniRule"/>
</dbReference>
<feature type="domain" description="GHMP kinase N-terminal" evidence="11">
    <location>
        <begin position="68"/>
        <end position="126"/>
    </location>
</feature>
<dbReference type="UniPathway" id="UPA00056">
    <property type="reaction ID" value="UER00094"/>
</dbReference>
<dbReference type="Pfam" id="PF08544">
    <property type="entry name" value="GHMP_kinases_C"/>
    <property type="match status" value="1"/>
</dbReference>
<feature type="domain" description="GHMP kinase C-terminal" evidence="12">
    <location>
        <begin position="200"/>
        <end position="265"/>
    </location>
</feature>
<dbReference type="PANTHER" id="PTHR43527:SF2">
    <property type="entry name" value="4-DIPHOSPHOCYTIDYL-2-C-METHYL-D-ERYTHRITOL KINASE, CHLOROPLASTIC"/>
    <property type="match status" value="1"/>
</dbReference>
<dbReference type="InterPro" id="IPR013750">
    <property type="entry name" value="GHMP_kinase_C_dom"/>
</dbReference>
<evidence type="ECO:0000256" key="9">
    <source>
        <dbReference type="ARBA" id="ARBA00032554"/>
    </source>
</evidence>
<evidence type="ECO:0000256" key="2">
    <source>
        <dbReference type="ARBA" id="ARBA00012052"/>
    </source>
</evidence>
<evidence type="ECO:0000256" key="4">
    <source>
        <dbReference type="ARBA" id="ARBA00022679"/>
    </source>
</evidence>
<dbReference type="PIRSF" id="PIRSF010376">
    <property type="entry name" value="IspE"/>
    <property type="match status" value="1"/>
</dbReference>
<keyword evidence="15" id="KW-1185">Reference proteome</keyword>
<dbReference type="RefSeq" id="WP_057812732.1">
    <property type="nucleotide sequence ID" value="NZ_CP031598.1"/>
</dbReference>
<dbReference type="EMBL" id="CP031598">
    <property type="protein sequence ID" value="QEW29032.1"/>
    <property type="molecule type" value="Genomic_DNA"/>
</dbReference>
<dbReference type="EC" id="2.7.1.148" evidence="2 10"/>
<comment type="similarity">
    <text evidence="1 10">Belongs to the GHMP kinase family. IspE subfamily.</text>
</comment>
<keyword evidence="6 10" id="KW-0418">Kinase</keyword>
<dbReference type="Gene3D" id="3.30.70.890">
    <property type="entry name" value="GHMP kinase, C-terminal domain"/>
    <property type="match status" value="1"/>
</dbReference>
<comment type="catalytic activity">
    <reaction evidence="10">
        <text>4-CDP-2-C-methyl-D-erythritol + ATP = 4-CDP-2-C-methyl-D-erythritol 2-phosphate + ADP + H(+)</text>
        <dbReference type="Rhea" id="RHEA:18437"/>
        <dbReference type="ChEBI" id="CHEBI:15378"/>
        <dbReference type="ChEBI" id="CHEBI:30616"/>
        <dbReference type="ChEBI" id="CHEBI:57823"/>
        <dbReference type="ChEBI" id="CHEBI:57919"/>
        <dbReference type="ChEBI" id="CHEBI:456216"/>
        <dbReference type="EC" id="2.7.1.148"/>
    </reaction>
</comment>
<evidence type="ECO:0000313" key="14">
    <source>
        <dbReference type="EMBL" id="QEW29032.1"/>
    </source>
</evidence>